<name>A0A8S5SNM6_9CAUD</name>
<protein>
    <submittedName>
        <fullName evidence="1">Uncharacterized protein</fullName>
    </submittedName>
</protein>
<proteinExistence type="predicted"/>
<sequence length="104" mass="12336">MLLKKTLNDPQTRFYISKCKYCGRVFIKFENKTGYCREACRTWAVREQKAKYQQKRRKLINDGELISNELRESGTTFLSQHALSDFGLEERTVKRELKRIGVKI</sequence>
<accession>A0A8S5SNM6</accession>
<evidence type="ECO:0000313" key="1">
    <source>
        <dbReference type="EMBL" id="DAF52403.1"/>
    </source>
</evidence>
<reference evidence="1" key="1">
    <citation type="journal article" date="2021" name="Proc. Natl. Acad. Sci. U.S.A.">
        <title>A Catalog of Tens of Thousands of Viruses from Human Metagenomes Reveals Hidden Associations with Chronic Diseases.</title>
        <authorList>
            <person name="Tisza M.J."/>
            <person name="Buck C.B."/>
        </authorList>
    </citation>
    <scope>NUCLEOTIDE SEQUENCE</scope>
    <source>
        <strain evidence="1">CteZR38</strain>
    </source>
</reference>
<organism evidence="1">
    <name type="scientific">Siphoviridae sp. cteZR38</name>
    <dbReference type="NCBI Taxonomy" id="2827906"/>
    <lineage>
        <taxon>Viruses</taxon>
        <taxon>Duplodnaviria</taxon>
        <taxon>Heunggongvirae</taxon>
        <taxon>Uroviricota</taxon>
        <taxon>Caudoviricetes</taxon>
    </lineage>
</organism>
<dbReference type="EMBL" id="BK032636">
    <property type="protein sequence ID" value="DAF52403.1"/>
    <property type="molecule type" value="Genomic_DNA"/>
</dbReference>